<dbReference type="eggNOG" id="ENOG502QY3S">
    <property type="taxonomic scope" value="Eukaryota"/>
</dbReference>
<dbReference type="InterPro" id="IPR004919">
    <property type="entry name" value="GmrSD_N"/>
</dbReference>
<proteinExistence type="predicted"/>
<keyword evidence="1" id="KW-0175">Coiled coil</keyword>
<dbReference type="PANTHER" id="PTHR35149">
    <property type="entry name" value="SLL5132 PROTEIN"/>
    <property type="match status" value="1"/>
</dbReference>
<evidence type="ECO:0000313" key="5">
    <source>
        <dbReference type="EMBL" id="EJK43800.1"/>
    </source>
</evidence>
<feature type="signal peptide" evidence="2">
    <location>
        <begin position="1"/>
        <end position="25"/>
    </location>
</feature>
<dbReference type="EMBL" id="AGNL01050613">
    <property type="protein sequence ID" value="EJK43800.1"/>
    <property type="molecule type" value="Genomic_DNA"/>
</dbReference>
<feature type="chain" id="PRO_5003835859" description="DUF262 domain-containing protein" evidence="2">
    <location>
        <begin position="26"/>
        <end position="737"/>
    </location>
</feature>
<dbReference type="InterPro" id="IPR011089">
    <property type="entry name" value="GmrSD_C"/>
</dbReference>
<dbReference type="OMA" id="VCIPETS"/>
<dbReference type="Proteomes" id="UP000266841">
    <property type="component" value="Unassembled WGS sequence"/>
</dbReference>
<keyword evidence="6" id="KW-1185">Reference proteome</keyword>
<evidence type="ECO:0000256" key="2">
    <source>
        <dbReference type="SAM" id="SignalP"/>
    </source>
</evidence>
<protein>
    <recommendedName>
        <fullName evidence="7">DUF262 domain-containing protein</fullName>
    </recommendedName>
</protein>
<evidence type="ECO:0000256" key="1">
    <source>
        <dbReference type="SAM" id="Coils"/>
    </source>
</evidence>
<comment type="caution">
    <text evidence="5">The sequence shown here is derived from an EMBL/GenBank/DDBJ whole genome shotgun (WGS) entry which is preliminary data.</text>
</comment>
<feature type="coiled-coil region" evidence="1">
    <location>
        <begin position="532"/>
        <end position="563"/>
    </location>
</feature>
<evidence type="ECO:0008006" key="7">
    <source>
        <dbReference type="Google" id="ProtNLM"/>
    </source>
</evidence>
<gene>
    <name evidence="5" type="ORF">THAOC_37719</name>
</gene>
<accession>K0QYH7</accession>
<evidence type="ECO:0000259" key="3">
    <source>
        <dbReference type="Pfam" id="PF03235"/>
    </source>
</evidence>
<evidence type="ECO:0000259" key="4">
    <source>
        <dbReference type="Pfam" id="PF07510"/>
    </source>
</evidence>
<dbReference type="Pfam" id="PF03235">
    <property type="entry name" value="GmrSD_N"/>
    <property type="match status" value="1"/>
</dbReference>
<sequence length="737" mass="82480">MMLAVEAAVAVAMATALFAAELASAFRFQEGVVSSSRPRTSCQSCRGKNRRHAIDIEGKRRRVILRNQMPPFFASPAFGQPQQSGPASASPQSATVTLRLPLGTLFDGRDYIFVTESNVRGYEWTERETDILLDDLMDAALGNLGGQLDNDDEPSLLAKPASMITDYELSQIVLVPGNWDSNLLGLGACYDVYDGQQRLVTLNLLLAALRDSFKCEADELCELYPNEMAGGKRAVALLATSNEIGTMLVPTKVRKEDVLRISLRKRDNILLENILRGVIESETPTQAYTTMSSRERSVLLSALSSANARILDNFTHSARRLSILSTRERLRLLDYIVERVHLLVCIPETSRIARNIVMSQNRKGLDNEPVDDFKGVVCFRYTLDEDEMYKTFDEWDVLSAAPSLGSSEEVTSVGRDIVSAACLLRASAALRTKIRSRGGDEVYDWERWLREELWRQNQRMSEEAGEPASQPWQGKDFFSASLAPASIVLYKFRSSLWEEFSFISSQATKSRKDTILAQLNFMRDMTSGVASAKEAEIVLLELLIRLENDEENAMRRLDEILSLIEAWTLWMAIEKPSPMQRHKLVFALLDLIDDEAKTLQTEGLQGLGCSLSEFEFGSAASRKIAAALLRRLDAHESIRQKKKVSQKSEVTVDFIKTDWADGERDEQANSIGNLALIAAKKTRKKKPASWSEKQQSYGREVWLLTKRVAEMDECGVADIKGRHADICDLTSNVFGLN</sequence>
<dbReference type="PANTHER" id="PTHR35149:SF2">
    <property type="entry name" value="DUF262 DOMAIN-CONTAINING PROTEIN"/>
    <property type="match status" value="1"/>
</dbReference>
<organism evidence="5 6">
    <name type="scientific">Thalassiosira oceanica</name>
    <name type="common">Marine diatom</name>
    <dbReference type="NCBI Taxonomy" id="159749"/>
    <lineage>
        <taxon>Eukaryota</taxon>
        <taxon>Sar</taxon>
        <taxon>Stramenopiles</taxon>
        <taxon>Ochrophyta</taxon>
        <taxon>Bacillariophyta</taxon>
        <taxon>Coscinodiscophyceae</taxon>
        <taxon>Thalassiosirophycidae</taxon>
        <taxon>Thalassiosirales</taxon>
        <taxon>Thalassiosiraceae</taxon>
        <taxon>Thalassiosira</taxon>
    </lineage>
</organism>
<feature type="domain" description="GmrSD restriction endonucleases N-terminal" evidence="3">
    <location>
        <begin position="120"/>
        <end position="337"/>
    </location>
</feature>
<dbReference type="Pfam" id="PF07510">
    <property type="entry name" value="GmrSD_C"/>
    <property type="match status" value="1"/>
</dbReference>
<name>K0QYH7_THAOC</name>
<keyword evidence="2" id="KW-0732">Signal</keyword>
<dbReference type="OrthoDB" id="46499at2759"/>
<evidence type="ECO:0000313" key="6">
    <source>
        <dbReference type="Proteomes" id="UP000266841"/>
    </source>
</evidence>
<dbReference type="AlphaFoldDB" id="K0QYH7"/>
<reference evidence="5 6" key="1">
    <citation type="journal article" date="2012" name="Genome Biol.">
        <title>Genome and low-iron response of an oceanic diatom adapted to chronic iron limitation.</title>
        <authorList>
            <person name="Lommer M."/>
            <person name="Specht M."/>
            <person name="Roy A.S."/>
            <person name="Kraemer L."/>
            <person name="Andreson R."/>
            <person name="Gutowska M.A."/>
            <person name="Wolf J."/>
            <person name="Bergner S.V."/>
            <person name="Schilhabel M.B."/>
            <person name="Klostermeier U.C."/>
            <person name="Beiko R.G."/>
            <person name="Rosenstiel P."/>
            <person name="Hippler M."/>
            <person name="Laroche J."/>
        </authorList>
    </citation>
    <scope>NUCLEOTIDE SEQUENCE [LARGE SCALE GENOMIC DNA]</scope>
    <source>
        <strain evidence="5 6">CCMP1005</strain>
    </source>
</reference>
<feature type="domain" description="GmrSD restriction endonucleases C-terminal" evidence="4">
    <location>
        <begin position="657"/>
        <end position="727"/>
    </location>
</feature>